<dbReference type="Proteomes" id="UP000319432">
    <property type="component" value="Chromosome"/>
</dbReference>
<evidence type="ECO:0000313" key="2">
    <source>
        <dbReference type="Proteomes" id="UP000319432"/>
    </source>
</evidence>
<protein>
    <submittedName>
        <fullName evidence="1">Uncharacterized protein</fullName>
    </submittedName>
</protein>
<dbReference type="EMBL" id="CP033464">
    <property type="protein sequence ID" value="QDX94695.1"/>
    <property type="molecule type" value="Genomic_DNA"/>
</dbReference>
<accession>A0A518VCI0</accession>
<keyword evidence="2" id="KW-1185">Reference proteome</keyword>
<dbReference type="AlphaFoldDB" id="A0A518VCI0"/>
<proteinExistence type="predicted"/>
<sequence length="175" mass="19665">MDSLISEFKSRLRNGNGNHLYLNITLDELEMLGGAKKIVKFATGISRGNLSISVLKSGTINFVHVTTPNKIEAIKESGLISITEGMYALGKGIYLADRMDLFSFTNLQMWVATHVSNLELSVVFGRFDGIYTKCIYPSNRQGFIVVSQTIHPQCFTKIEPSVNREEFLNRRLQDL</sequence>
<organism evidence="1 2">
    <name type="scientific">Brevibacillus laterosporus</name>
    <name type="common">Bacillus laterosporus</name>
    <dbReference type="NCBI Taxonomy" id="1465"/>
    <lineage>
        <taxon>Bacteria</taxon>
        <taxon>Bacillati</taxon>
        <taxon>Bacillota</taxon>
        <taxon>Bacilli</taxon>
        <taxon>Bacillales</taxon>
        <taxon>Paenibacillaceae</taxon>
        <taxon>Brevibacillus</taxon>
    </lineage>
</organism>
<name>A0A518VCI0_BRELA</name>
<gene>
    <name evidence="1" type="ORF">EEL30_21890</name>
</gene>
<evidence type="ECO:0000313" key="1">
    <source>
        <dbReference type="EMBL" id="QDX94695.1"/>
    </source>
</evidence>
<reference evidence="1 2" key="1">
    <citation type="submission" date="2018-11" db="EMBL/GenBank/DDBJ databases">
        <title>Phylogenetic determinants of toxin gene distribution in genomes of Brevibacillus laterosporus.</title>
        <authorList>
            <person name="Glare T.R."/>
            <person name="Durrant A."/>
            <person name="Berry C."/>
            <person name="Palma L."/>
            <person name="Ormskirk M."/>
            <person name="Cox M.O."/>
        </authorList>
    </citation>
    <scope>NUCLEOTIDE SEQUENCE [LARGE SCALE GENOMIC DNA]</scope>
    <source>
        <strain evidence="1 2">1821L</strain>
    </source>
</reference>